<feature type="domain" description="SIS" evidence="5">
    <location>
        <begin position="126"/>
        <end position="262"/>
    </location>
</feature>
<feature type="domain" description="HTH rpiR-type" evidence="4">
    <location>
        <begin position="9"/>
        <end position="85"/>
    </location>
</feature>
<name>A0ABU4XCI4_9HYPH</name>
<dbReference type="Proteomes" id="UP001271780">
    <property type="component" value="Unassembled WGS sequence"/>
</dbReference>
<sequence length="274" mass="29246">MDTTRNDANSILSEIHFKLATFPAATQRVAKYVLENPHSVIRQSVAEISSYSHSGQASVIRFCNTLGFTGLKELKIALASELARSPGVTSQETSDLLGRIHAVANQQNAEIDTTVSQIDEELLAKAAAVICRSRRVFTYGAGVSGIGAELLEYRLLRLGCNAKAFRDHILAQEVLMEMDARDTLIAISDSGVTAETVRLAQFARKSGANVIAITCRANSELARSADIVLTMYGAGPPISPGSVSILARVALVIECMALTLETRTSGKEPGPSPS</sequence>
<evidence type="ECO:0000256" key="3">
    <source>
        <dbReference type="ARBA" id="ARBA00023163"/>
    </source>
</evidence>
<dbReference type="Gene3D" id="1.10.10.10">
    <property type="entry name" value="Winged helix-like DNA-binding domain superfamily/Winged helix DNA-binding domain"/>
    <property type="match status" value="1"/>
</dbReference>
<protein>
    <submittedName>
        <fullName evidence="6">MurR/RpiR family transcriptional regulator</fullName>
    </submittedName>
</protein>
<evidence type="ECO:0000313" key="7">
    <source>
        <dbReference type="Proteomes" id="UP001271780"/>
    </source>
</evidence>
<keyword evidence="3" id="KW-0804">Transcription</keyword>
<keyword evidence="2" id="KW-0238">DNA-binding</keyword>
<dbReference type="InterPro" id="IPR009057">
    <property type="entry name" value="Homeodomain-like_sf"/>
</dbReference>
<keyword evidence="1" id="KW-0805">Transcription regulation</keyword>
<gene>
    <name evidence="6" type="ORF">RFM27_05320</name>
</gene>
<evidence type="ECO:0000256" key="2">
    <source>
        <dbReference type="ARBA" id="ARBA00023125"/>
    </source>
</evidence>
<dbReference type="SUPFAM" id="SSF46689">
    <property type="entry name" value="Homeodomain-like"/>
    <property type="match status" value="1"/>
</dbReference>
<dbReference type="Gene3D" id="3.40.50.10490">
    <property type="entry name" value="Glucose-6-phosphate isomerase like protein, domain 1"/>
    <property type="match status" value="1"/>
</dbReference>
<dbReference type="Pfam" id="PF01380">
    <property type="entry name" value="SIS"/>
    <property type="match status" value="1"/>
</dbReference>
<organism evidence="6 7">
    <name type="scientific">Mesorhizobium dulcispinae</name>
    <dbReference type="NCBI Taxonomy" id="3072316"/>
    <lineage>
        <taxon>Bacteria</taxon>
        <taxon>Pseudomonadati</taxon>
        <taxon>Pseudomonadota</taxon>
        <taxon>Alphaproteobacteria</taxon>
        <taxon>Hyphomicrobiales</taxon>
        <taxon>Phyllobacteriaceae</taxon>
        <taxon>Mesorhizobium</taxon>
    </lineage>
</organism>
<accession>A0ABU4XCI4</accession>
<evidence type="ECO:0000256" key="1">
    <source>
        <dbReference type="ARBA" id="ARBA00023015"/>
    </source>
</evidence>
<dbReference type="PANTHER" id="PTHR30514:SF1">
    <property type="entry name" value="HTH-TYPE TRANSCRIPTIONAL REGULATOR HEXR-RELATED"/>
    <property type="match status" value="1"/>
</dbReference>
<dbReference type="InterPro" id="IPR036388">
    <property type="entry name" value="WH-like_DNA-bd_sf"/>
</dbReference>
<dbReference type="InterPro" id="IPR047640">
    <property type="entry name" value="RpiR-like"/>
</dbReference>
<dbReference type="InterPro" id="IPR046348">
    <property type="entry name" value="SIS_dom_sf"/>
</dbReference>
<dbReference type="InterPro" id="IPR035472">
    <property type="entry name" value="RpiR-like_SIS"/>
</dbReference>
<evidence type="ECO:0000259" key="5">
    <source>
        <dbReference type="PROSITE" id="PS51464"/>
    </source>
</evidence>
<dbReference type="EMBL" id="JAVIIZ010000002">
    <property type="protein sequence ID" value="MDX8471485.1"/>
    <property type="molecule type" value="Genomic_DNA"/>
</dbReference>
<dbReference type="PANTHER" id="PTHR30514">
    <property type="entry name" value="GLUCOKINASE"/>
    <property type="match status" value="1"/>
</dbReference>
<dbReference type="InterPro" id="IPR001347">
    <property type="entry name" value="SIS_dom"/>
</dbReference>
<keyword evidence="7" id="KW-1185">Reference proteome</keyword>
<dbReference type="SUPFAM" id="SSF53697">
    <property type="entry name" value="SIS domain"/>
    <property type="match status" value="1"/>
</dbReference>
<proteinExistence type="predicted"/>
<dbReference type="CDD" id="cd05013">
    <property type="entry name" value="SIS_RpiR"/>
    <property type="match status" value="1"/>
</dbReference>
<dbReference type="PROSITE" id="PS51071">
    <property type="entry name" value="HTH_RPIR"/>
    <property type="match status" value="1"/>
</dbReference>
<comment type="caution">
    <text evidence="6">The sequence shown here is derived from an EMBL/GenBank/DDBJ whole genome shotgun (WGS) entry which is preliminary data.</text>
</comment>
<dbReference type="PROSITE" id="PS51464">
    <property type="entry name" value="SIS"/>
    <property type="match status" value="1"/>
</dbReference>
<reference evidence="6 7" key="1">
    <citation type="submission" date="2023-08" db="EMBL/GenBank/DDBJ databases">
        <title>Implementing the SeqCode for naming new Mesorhizobium species isolated from Vachellia karroo root nodules.</title>
        <authorList>
            <person name="Van Lill M."/>
        </authorList>
    </citation>
    <scope>NUCLEOTIDE SEQUENCE [LARGE SCALE GENOMIC DNA]</scope>
    <source>
        <strain evidence="6 7">VK23A</strain>
    </source>
</reference>
<dbReference type="RefSeq" id="WP_320315968.1">
    <property type="nucleotide sequence ID" value="NZ_JAVIIX010000003.1"/>
</dbReference>
<dbReference type="Pfam" id="PF01418">
    <property type="entry name" value="HTH_6"/>
    <property type="match status" value="1"/>
</dbReference>
<evidence type="ECO:0000259" key="4">
    <source>
        <dbReference type="PROSITE" id="PS51071"/>
    </source>
</evidence>
<dbReference type="InterPro" id="IPR000281">
    <property type="entry name" value="HTH_RpiR"/>
</dbReference>
<evidence type="ECO:0000313" key="6">
    <source>
        <dbReference type="EMBL" id="MDX8471485.1"/>
    </source>
</evidence>